<dbReference type="EMBL" id="BLIR01000003">
    <property type="protein sequence ID" value="GFE42302.1"/>
    <property type="molecule type" value="Genomic_DNA"/>
</dbReference>
<evidence type="ECO:0000256" key="6">
    <source>
        <dbReference type="ARBA" id="ARBA00022679"/>
    </source>
</evidence>
<dbReference type="GO" id="GO:0006166">
    <property type="term" value="P:purine ribonucleoside salvage"/>
    <property type="evidence" value="ECO:0007669"/>
    <property type="project" value="UniProtKB-KW"/>
</dbReference>
<evidence type="ECO:0000313" key="11">
    <source>
        <dbReference type="Proteomes" id="UP000431826"/>
    </source>
</evidence>
<dbReference type="InterPro" id="IPR000836">
    <property type="entry name" value="PRTase_dom"/>
</dbReference>
<evidence type="ECO:0000256" key="7">
    <source>
        <dbReference type="ARBA" id="ARBA00022726"/>
    </source>
</evidence>
<proteinExistence type="inferred from homology"/>
<keyword evidence="5 10" id="KW-0328">Glycosyltransferase</keyword>
<comment type="similarity">
    <text evidence="2">Belongs to the purine/pyrimidine phosphoribosyltransferase family.</text>
</comment>
<reference evidence="10 11" key="1">
    <citation type="submission" date="2019-12" db="EMBL/GenBank/DDBJ databases">
        <title>Whole genome shotgun sequence of Streptomyces tubercidicus NBRC 13090.</title>
        <authorList>
            <person name="Ichikawa N."/>
            <person name="Kimura A."/>
            <person name="Kitahashi Y."/>
            <person name="Komaki H."/>
            <person name="Tamura T."/>
        </authorList>
    </citation>
    <scope>NUCLEOTIDE SEQUENCE [LARGE SCALE GENOMIC DNA]</scope>
    <source>
        <strain evidence="10 11">NBRC 13090</strain>
    </source>
</reference>
<gene>
    <name evidence="10" type="primary">apt_2</name>
    <name evidence="10" type="ORF">Stube_69750</name>
</gene>
<dbReference type="CDD" id="cd06223">
    <property type="entry name" value="PRTases_typeI"/>
    <property type="match status" value="1"/>
</dbReference>
<evidence type="ECO:0000259" key="9">
    <source>
        <dbReference type="Pfam" id="PF00156"/>
    </source>
</evidence>
<evidence type="ECO:0000256" key="3">
    <source>
        <dbReference type="ARBA" id="ARBA00011738"/>
    </source>
</evidence>
<dbReference type="GO" id="GO:0003999">
    <property type="term" value="F:adenine phosphoribosyltransferase activity"/>
    <property type="evidence" value="ECO:0007669"/>
    <property type="project" value="TreeGrafter"/>
</dbReference>
<dbReference type="PANTHER" id="PTHR11776">
    <property type="entry name" value="ADENINE PHOSPHORIBOSYLTRANSFERASE"/>
    <property type="match status" value="1"/>
</dbReference>
<evidence type="ECO:0000256" key="5">
    <source>
        <dbReference type="ARBA" id="ARBA00022676"/>
    </source>
</evidence>
<evidence type="ECO:0000256" key="2">
    <source>
        <dbReference type="ARBA" id="ARBA00008391"/>
    </source>
</evidence>
<dbReference type="Pfam" id="PF00156">
    <property type="entry name" value="Pribosyltran"/>
    <property type="match status" value="1"/>
</dbReference>
<comment type="subcellular location">
    <subcellularLocation>
        <location evidence="1">Cytoplasm</location>
    </subcellularLocation>
</comment>
<dbReference type="AlphaFoldDB" id="A0A640V3W1"/>
<dbReference type="SUPFAM" id="SSF53271">
    <property type="entry name" value="PRTase-like"/>
    <property type="match status" value="1"/>
</dbReference>
<keyword evidence="6 10" id="KW-0808">Transferase</keyword>
<sequence>MADKGLLRCSAVGRLPLVPMTARDLALERFRWIGGHADVWAVFRDAKALAVIVAGLVEPFRDERITAVCGIESRGFLLGGAAAVEFGVGFVPVRKGEGVFPGDKVARQSSPDCRCLRHTLRLQRSSLGSGDRVLLVDDWVETGSQAAAVRSMVEECGSTWMGCGVIVDQLTDAPKSALGAVRGLLTA</sequence>
<dbReference type="InterPro" id="IPR029057">
    <property type="entry name" value="PRTase-like"/>
</dbReference>
<comment type="caution">
    <text evidence="10">The sequence shown here is derived from an EMBL/GenBank/DDBJ whole genome shotgun (WGS) entry which is preliminary data.</text>
</comment>
<comment type="subunit">
    <text evidence="3">Homodimer.</text>
</comment>
<evidence type="ECO:0000256" key="4">
    <source>
        <dbReference type="ARBA" id="ARBA00022490"/>
    </source>
</evidence>
<keyword evidence="11" id="KW-1185">Reference proteome</keyword>
<keyword evidence="4" id="KW-0963">Cytoplasm</keyword>
<evidence type="ECO:0000313" key="10">
    <source>
        <dbReference type="EMBL" id="GFE42302.1"/>
    </source>
</evidence>
<dbReference type="InterPro" id="IPR050120">
    <property type="entry name" value="Adenine_PRTase"/>
</dbReference>
<dbReference type="GO" id="GO:0005737">
    <property type="term" value="C:cytoplasm"/>
    <property type="evidence" value="ECO:0007669"/>
    <property type="project" value="UniProtKB-SubCell"/>
</dbReference>
<keyword evidence="7" id="KW-0660">Purine salvage</keyword>
<dbReference type="Gene3D" id="3.40.50.2020">
    <property type="match status" value="1"/>
</dbReference>
<dbReference type="Proteomes" id="UP000431826">
    <property type="component" value="Unassembled WGS sequence"/>
</dbReference>
<evidence type="ECO:0000256" key="1">
    <source>
        <dbReference type="ARBA" id="ARBA00004496"/>
    </source>
</evidence>
<comment type="pathway">
    <text evidence="8">Purine metabolism.</text>
</comment>
<feature type="domain" description="Phosphoribosyltransferase" evidence="9">
    <location>
        <begin position="53"/>
        <end position="176"/>
    </location>
</feature>
<evidence type="ECO:0000256" key="8">
    <source>
        <dbReference type="ARBA" id="ARBA00025704"/>
    </source>
</evidence>
<protein>
    <submittedName>
        <fullName evidence="10">Adenine phosphoribosyltransferase</fullName>
    </submittedName>
</protein>
<name>A0A640V3W1_9ACTN</name>
<dbReference type="PANTHER" id="PTHR11776:SF7">
    <property type="entry name" value="PHOSPHORIBOSYLTRANSFERASE DOMAIN-CONTAINING PROTEIN"/>
    <property type="match status" value="1"/>
</dbReference>
<organism evidence="10 11">
    <name type="scientific">Streptomyces tubercidicus</name>
    <dbReference type="NCBI Taxonomy" id="47759"/>
    <lineage>
        <taxon>Bacteria</taxon>
        <taxon>Bacillati</taxon>
        <taxon>Actinomycetota</taxon>
        <taxon>Actinomycetes</taxon>
        <taxon>Kitasatosporales</taxon>
        <taxon>Streptomycetaceae</taxon>
        <taxon>Streptomyces</taxon>
    </lineage>
</organism>
<accession>A0A640V3W1</accession>